<dbReference type="InterPro" id="IPR025193">
    <property type="entry name" value="DUF4114"/>
</dbReference>
<dbReference type="Pfam" id="PF16130">
    <property type="entry name" value="DUF4842"/>
    <property type="match status" value="1"/>
</dbReference>
<reference evidence="3 4" key="1">
    <citation type="submission" date="2019-12" db="EMBL/GenBank/DDBJ databases">
        <title>Mucilaginibacter sp. HME9299 genome sequencing and assembly.</title>
        <authorList>
            <person name="Kang H."/>
            <person name="Kim H."/>
            <person name="Joh K."/>
        </authorList>
    </citation>
    <scope>NUCLEOTIDE SEQUENCE [LARGE SCALE GENOMIC DNA]</scope>
    <source>
        <strain evidence="3 4">HME9299</strain>
    </source>
</reference>
<dbReference type="AlphaFoldDB" id="A0A6I4IEX4"/>
<sequence length="717" mass="75955">MKRNFTPILLAGLVAFSACKKDTLFEETKPATKEEVPIAVTPEIPYVEGFNFKTTKDVKFNLALRTNNDAPLAGVIVSLYLPTDEKREAIFKGVTDKAGNLQGSVTVAASVGSLIIDPAYIGLIRDAEAVISASNTVTATIGGKDGYSGNIVAEQISFSPKATDVRALSYKTSGYQTNGLLATTFAYPGTYTATTAISNTATYPKALGRPVYMEASGDVLDASLLSYINASLPENQPLTATHPGYLNSAVTSTLNVTAKTDVYVTFVSEGAAQKNTLGYYTYPTGTAPSVGASLLPVLGGIDKVTWIFPNASANGSGGGLRPGDKVKLGNFAAGTTIAFIMVKDGWNGSDVAAGNTKFYSNDTYNPGAKKQSILLYDDVHKKFISSFEDIDRTGTTSDNDFNDLVIYSSSSVAGAISTTGVATIDRGGDTDGDGVQDAQDEFPNDAARAYTSYYPSKSTTGTLAFEDQWPSKGDYDMNDLVVSYCYTYEVSATNKVVTLKGDYNVLASGGTFQNGFGIQLPVNATGVSSVTGQKITGSYLNMAANGVEAGQAKAVIIPFDNNHSLVPAGKSANFMNTVPGTAKVVCNPVNVVVNFSAPVDLTSLNVSSLNHFIICDQKRGAEVHLPGYKPTDKANTALFDTGDDATVPVNGKYYVTLENKPFAIMVNGAFSYPVEKIMISKAYLNFNTWATSGGNTHADWYSNVSSGYRYAQGIFTK</sequence>
<evidence type="ECO:0000313" key="4">
    <source>
        <dbReference type="Proteomes" id="UP000434850"/>
    </source>
</evidence>
<name>A0A6I4IEX4_9SPHI</name>
<dbReference type="PROSITE" id="PS51257">
    <property type="entry name" value="PROKAR_LIPOPROTEIN"/>
    <property type="match status" value="1"/>
</dbReference>
<dbReference type="EMBL" id="WQLA01000005">
    <property type="protein sequence ID" value="MVN92126.1"/>
    <property type="molecule type" value="Genomic_DNA"/>
</dbReference>
<organism evidence="3 4">
    <name type="scientific">Mucilaginibacter aquatilis</name>
    <dbReference type="NCBI Taxonomy" id="1517760"/>
    <lineage>
        <taxon>Bacteria</taxon>
        <taxon>Pseudomonadati</taxon>
        <taxon>Bacteroidota</taxon>
        <taxon>Sphingobacteriia</taxon>
        <taxon>Sphingobacteriales</taxon>
        <taxon>Sphingobacteriaceae</taxon>
        <taxon>Mucilaginibacter</taxon>
    </lineage>
</organism>
<evidence type="ECO:0000259" key="1">
    <source>
        <dbReference type="Pfam" id="PF13448"/>
    </source>
</evidence>
<feature type="domain" description="DUF4842" evidence="2">
    <location>
        <begin position="494"/>
        <end position="701"/>
    </location>
</feature>
<dbReference type="RefSeq" id="WP_157542446.1">
    <property type="nucleotide sequence ID" value="NZ_WQLA01000005.1"/>
</dbReference>
<dbReference type="Proteomes" id="UP000434850">
    <property type="component" value="Unassembled WGS sequence"/>
</dbReference>
<dbReference type="OrthoDB" id="1204817at2"/>
<gene>
    <name evidence="3" type="ORF">GO816_13400</name>
</gene>
<dbReference type="InterPro" id="IPR031025">
    <property type="entry name" value="LruC_dom"/>
</dbReference>
<dbReference type="InterPro" id="IPR032295">
    <property type="entry name" value="DUF4842"/>
</dbReference>
<comment type="caution">
    <text evidence="3">The sequence shown here is derived from an EMBL/GenBank/DDBJ whole genome shotgun (WGS) entry which is preliminary data.</text>
</comment>
<protein>
    <submittedName>
        <fullName evidence="3">LruC domain-containing protein</fullName>
    </submittedName>
</protein>
<evidence type="ECO:0000313" key="3">
    <source>
        <dbReference type="EMBL" id="MVN92126.1"/>
    </source>
</evidence>
<feature type="domain" description="DUF4114" evidence="1">
    <location>
        <begin position="331"/>
        <end position="407"/>
    </location>
</feature>
<proteinExistence type="predicted"/>
<dbReference type="Pfam" id="PF13448">
    <property type="entry name" value="DUF4114"/>
    <property type="match status" value="1"/>
</dbReference>
<accession>A0A6I4IEX4</accession>
<keyword evidence="4" id="KW-1185">Reference proteome</keyword>
<evidence type="ECO:0000259" key="2">
    <source>
        <dbReference type="Pfam" id="PF16130"/>
    </source>
</evidence>
<dbReference type="NCBIfam" id="TIGR04456">
    <property type="entry name" value="LruC_dom"/>
    <property type="match status" value="1"/>
</dbReference>